<keyword evidence="3" id="KW-0238">DNA-binding</keyword>
<proteinExistence type="inferred from homology"/>
<evidence type="ECO:0000313" key="6">
    <source>
        <dbReference type="Proteomes" id="UP000622552"/>
    </source>
</evidence>
<dbReference type="InterPro" id="IPR036388">
    <property type="entry name" value="WH-like_DNA-bd_sf"/>
</dbReference>
<name>A0A8J7GV75_9ACTN</name>
<accession>A0A8J7GV75</accession>
<dbReference type="Gene3D" id="6.10.140.850">
    <property type="match status" value="1"/>
</dbReference>
<dbReference type="SUPFAM" id="SSF46785">
    <property type="entry name" value="Winged helix' DNA-binding domain"/>
    <property type="match status" value="1"/>
</dbReference>
<sequence length="123" mass="13379">MARLGELEHAVMEVLWSAGAPCTARDILDALPDRGLAATTVLTVLSRLERKQLVGRDRDGRAHRYRPVAGREDHIAALMREALDGAADRGAALARFADQVDDADVEALADALREAVRRRQALA</sequence>
<dbReference type="InterPro" id="IPR005650">
    <property type="entry name" value="BlaI_family"/>
</dbReference>
<evidence type="ECO:0000256" key="4">
    <source>
        <dbReference type="ARBA" id="ARBA00023163"/>
    </source>
</evidence>
<dbReference type="Gene3D" id="1.10.10.10">
    <property type="entry name" value="Winged helix-like DNA-binding domain superfamily/Winged helix DNA-binding domain"/>
    <property type="match status" value="1"/>
</dbReference>
<protein>
    <submittedName>
        <fullName evidence="5">Putative transcriptional regulator</fullName>
    </submittedName>
</protein>
<keyword evidence="4" id="KW-0804">Transcription</keyword>
<comment type="similarity">
    <text evidence="1">Belongs to the BlaI transcriptional regulatory family.</text>
</comment>
<reference evidence="5" key="1">
    <citation type="submission" date="2020-11" db="EMBL/GenBank/DDBJ databases">
        <title>Sequencing the genomes of 1000 actinobacteria strains.</title>
        <authorList>
            <person name="Klenk H.-P."/>
        </authorList>
    </citation>
    <scope>NUCLEOTIDE SEQUENCE</scope>
    <source>
        <strain evidence="5">DSM 45356</strain>
    </source>
</reference>
<evidence type="ECO:0000256" key="1">
    <source>
        <dbReference type="ARBA" id="ARBA00011046"/>
    </source>
</evidence>
<dbReference type="Pfam" id="PF03965">
    <property type="entry name" value="Penicillinase_R"/>
    <property type="match status" value="1"/>
</dbReference>
<dbReference type="GO" id="GO:0003677">
    <property type="term" value="F:DNA binding"/>
    <property type="evidence" value="ECO:0007669"/>
    <property type="project" value="UniProtKB-KW"/>
</dbReference>
<evidence type="ECO:0000256" key="2">
    <source>
        <dbReference type="ARBA" id="ARBA00023015"/>
    </source>
</evidence>
<evidence type="ECO:0000313" key="5">
    <source>
        <dbReference type="EMBL" id="MBG6138046.1"/>
    </source>
</evidence>
<dbReference type="EMBL" id="JADOUF010000001">
    <property type="protein sequence ID" value="MBG6138046.1"/>
    <property type="molecule type" value="Genomic_DNA"/>
</dbReference>
<keyword evidence="2" id="KW-0805">Transcription regulation</keyword>
<dbReference type="InterPro" id="IPR036390">
    <property type="entry name" value="WH_DNA-bd_sf"/>
</dbReference>
<keyword evidence="6" id="KW-1185">Reference proteome</keyword>
<dbReference type="Proteomes" id="UP000622552">
    <property type="component" value="Unassembled WGS sequence"/>
</dbReference>
<dbReference type="PIRSF" id="PIRSF019455">
    <property type="entry name" value="CopR_AtkY"/>
    <property type="match status" value="1"/>
</dbReference>
<organism evidence="5 6">
    <name type="scientific">Longispora fulva</name>
    <dbReference type="NCBI Taxonomy" id="619741"/>
    <lineage>
        <taxon>Bacteria</taxon>
        <taxon>Bacillati</taxon>
        <taxon>Actinomycetota</taxon>
        <taxon>Actinomycetes</taxon>
        <taxon>Micromonosporales</taxon>
        <taxon>Micromonosporaceae</taxon>
        <taxon>Longispora</taxon>
    </lineage>
</organism>
<comment type="caution">
    <text evidence="5">The sequence shown here is derived from an EMBL/GenBank/DDBJ whole genome shotgun (WGS) entry which is preliminary data.</text>
</comment>
<gene>
    <name evidence="5" type="ORF">IW245_004240</name>
</gene>
<dbReference type="AlphaFoldDB" id="A0A8J7GV75"/>
<dbReference type="RefSeq" id="WP_197004845.1">
    <property type="nucleotide sequence ID" value="NZ_BONS01000017.1"/>
</dbReference>
<evidence type="ECO:0000256" key="3">
    <source>
        <dbReference type="ARBA" id="ARBA00023125"/>
    </source>
</evidence>
<dbReference type="GO" id="GO:0045892">
    <property type="term" value="P:negative regulation of DNA-templated transcription"/>
    <property type="evidence" value="ECO:0007669"/>
    <property type="project" value="InterPro"/>
</dbReference>